<dbReference type="Gene3D" id="3.55.50.30">
    <property type="match status" value="1"/>
</dbReference>
<dbReference type="PANTHER" id="PTHR30273:SF2">
    <property type="entry name" value="PROTEIN FECR"/>
    <property type="match status" value="1"/>
</dbReference>
<comment type="caution">
    <text evidence="4">The sequence shown here is derived from an EMBL/GenBank/DDBJ whole genome shotgun (WGS) entry which is preliminary data.</text>
</comment>
<dbReference type="EMBL" id="JAGTXB010000004">
    <property type="protein sequence ID" value="MBS0027945.1"/>
    <property type="molecule type" value="Genomic_DNA"/>
</dbReference>
<dbReference type="InterPro" id="IPR006860">
    <property type="entry name" value="FecR"/>
</dbReference>
<dbReference type="PANTHER" id="PTHR30273">
    <property type="entry name" value="PERIPLASMIC SIGNAL SENSOR AND SIGMA FACTOR ACTIVATOR FECR-RELATED"/>
    <property type="match status" value="1"/>
</dbReference>
<evidence type="ECO:0000256" key="1">
    <source>
        <dbReference type="SAM" id="Phobius"/>
    </source>
</evidence>
<dbReference type="Proteomes" id="UP000676386">
    <property type="component" value="Unassembled WGS sequence"/>
</dbReference>
<evidence type="ECO:0000313" key="4">
    <source>
        <dbReference type="EMBL" id="MBS0027945.1"/>
    </source>
</evidence>
<keyword evidence="1" id="KW-0472">Membrane</keyword>
<feature type="domain" description="Protein FecR C-terminal" evidence="3">
    <location>
        <begin position="326"/>
        <end position="392"/>
    </location>
</feature>
<organism evidence="4 5">
    <name type="scientific">Chitinophaga hostae</name>
    <dbReference type="NCBI Taxonomy" id="2831022"/>
    <lineage>
        <taxon>Bacteria</taxon>
        <taxon>Pseudomonadati</taxon>
        <taxon>Bacteroidota</taxon>
        <taxon>Chitinophagia</taxon>
        <taxon>Chitinophagales</taxon>
        <taxon>Chitinophagaceae</taxon>
        <taxon>Chitinophaga</taxon>
    </lineage>
</organism>
<dbReference type="Pfam" id="PF04773">
    <property type="entry name" value="FecR"/>
    <property type="match status" value="1"/>
</dbReference>
<protein>
    <submittedName>
        <fullName evidence="4">DUF4974 domain-containing protein</fullName>
    </submittedName>
</protein>
<keyword evidence="5" id="KW-1185">Reference proteome</keyword>
<dbReference type="Pfam" id="PF16344">
    <property type="entry name" value="FecR_C"/>
    <property type="match status" value="1"/>
</dbReference>
<keyword evidence="1" id="KW-1133">Transmembrane helix</keyword>
<dbReference type="Gene3D" id="2.60.120.1440">
    <property type="match status" value="1"/>
</dbReference>
<sequence length="394" mass="44062">MSPEQEQITALILKYLSGDLTVEEQQQLDAWLNADAKNRALMDEFRNEAAVKQELLDIYHTKTRVWQQLQGYTATNLRPVRNYRRWALYAASICLLIAGASLYFANRWRTPTSRPLAVTRNDQADILSPASNRAYVTLSNGKRVYIDSLQNGADIIPGSNLAQKLSPDKIEYAGRSRSTAPELNTITVPRGSKPLLIALPDGSQVWINVASTISFQVPFPEKERLVSVSGEAYFDVAGAASQPFIVKSKGQEIKVLGTAFNIKSYEDESTIKTTLVKGKIQISQNKTGTMKMLTAGQQAISPPDGQLIINQDVDLEEALAWKTNVFQFRNEDLKSIMQQLGRWYDVDIVYQGPVPDRFFTVKISRDKSLAAVLKIIELYGISFRLEGKKLTVLP</sequence>
<feature type="domain" description="FecR protein" evidence="2">
    <location>
        <begin position="196"/>
        <end position="280"/>
    </location>
</feature>
<reference evidence="4 5" key="1">
    <citation type="submission" date="2021-04" db="EMBL/GenBank/DDBJ databases">
        <title>Chitinophaga sp. nov., isolated from the rhizosphere soil.</title>
        <authorList>
            <person name="He S."/>
        </authorList>
    </citation>
    <scope>NUCLEOTIDE SEQUENCE [LARGE SCALE GENOMIC DNA]</scope>
    <source>
        <strain evidence="4 5">2R12</strain>
    </source>
</reference>
<feature type="transmembrane region" description="Helical" evidence="1">
    <location>
        <begin position="86"/>
        <end position="105"/>
    </location>
</feature>
<proteinExistence type="predicted"/>
<dbReference type="InterPro" id="IPR032508">
    <property type="entry name" value="FecR_C"/>
</dbReference>
<evidence type="ECO:0000259" key="2">
    <source>
        <dbReference type="Pfam" id="PF04773"/>
    </source>
</evidence>
<accession>A0ABS5IYJ8</accession>
<evidence type="ECO:0000259" key="3">
    <source>
        <dbReference type="Pfam" id="PF16344"/>
    </source>
</evidence>
<dbReference type="InterPro" id="IPR012373">
    <property type="entry name" value="Ferrdict_sens_TM"/>
</dbReference>
<gene>
    <name evidence="4" type="ORF">KE626_11570</name>
</gene>
<keyword evidence="1" id="KW-0812">Transmembrane</keyword>
<dbReference type="RefSeq" id="WP_211973050.1">
    <property type="nucleotide sequence ID" value="NZ_CBFHAM010000095.1"/>
</dbReference>
<evidence type="ECO:0000313" key="5">
    <source>
        <dbReference type="Proteomes" id="UP000676386"/>
    </source>
</evidence>
<name>A0ABS5IYJ8_9BACT</name>